<dbReference type="EMBL" id="AWGJ01000007">
    <property type="protein sequence ID" value="ODN77926.1"/>
    <property type="molecule type" value="Genomic_DNA"/>
</dbReference>
<feature type="compositionally biased region" description="Basic and acidic residues" evidence="1">
    <location>
        <begin position="82"/>
        <end position="97"/>
    </location>
</feature>
<feature type="compositionally biased region" description="Acidic residues" evidence="1">
    <location>
        <begin position="45"/>
        <end position="60"/>
    </location>
</feature>
<organism evidence="2 3">
    <name type="scientific">Cryptococcus amylolentus CBS 6039</name>
    <dbReference type="NCBI Taxonomy" id="1295533"/>
    <lineage>
        <taxon>Eukaryota</taxon>
        <taxon>Fungi</taxon>
        <taxon>Dikarya</taxon>
        <taxon>Basidiomycota</taxon>
        <taxon>Agaricomycotina</taxon>
        <taxon>Tremellomycetes</taxon>
        <taxon>Tremellales</taxon>
        <taxon>Cryptococcaceae</taxon>
        <taxon>Cryptococcus</taxon>
    </lineage>
</organism>
<sequence>MCPQTVQDSSGTTASSISSHIPRTTDNPAPHRSQPGRASSSGSEQPEEPDTSSDGLEDSDVAAQSGDLTGLPIENQNCRLPHGVEPHERCPKTRERPLQTSVQTEQWHCEDVIGVLRLS</sequence>
<dbReference type="Proteomes" id="UP000094065">
    <property type="component" value="Unassembled WGS sequence"/>
</dbReference>
<reference evidence="2 3" key="1">
    <citation type="submission" date="2016-06" db="EMBL/GenBank/DDBJ databases">
        <title>Evolution of pathogenesis and genome organization in the Tremellales.</title>
        <authorList>
            <person name="Cuomo C."/>
            <person name="Litvintseva A."/>
            <person name="Heitman J."/>
            <person name="Chen Y."/>
            <person name="Sun S."/>
            <person name="Springer D."/>
            <person name="Dromer F."/>
            <person name="Young S."/>
            <person name="Zeng Q."/>
            <person name="Chapman S."/>
            <person name="Gujja S."/>
            <person name="Saif S."/>
            <person name="Birren B."/>
        </authorList>
    </citation>
    <scope>NUCLEOTIDE SEQUENCE [LARGE SCALE GENOMIC DNA]</scope>
    <source>
        <strain evidence="2 3">CBS 6039</strain>
    </source>
</reference>
<gene>
    <name evidence="2" type="ORF">L202_05026</name>
</gene>
<dbReference type="AlphaFoldDB" id="A0A1E3HQD2"/>
<feature type="region of interest" description="Disordered" evidence="1">
    <location>
        <begin position="1"/>
        <end position="102"/>
    </location>
</feature>
<evidence type="ECO:0000313" key="2">
    <source>
        <dbReference type="EMBL" id="ODN77926.1"/>
    </source>
</evidence>
<accession>A0A1E3HQD2</accession>
<protein>
    <submittedName>
        <fullName evidence="2">Uncharacterized protein</fullName>
    </submittedName>
</protein>
<name>A0A1E3HQD2_9TREE</name>
<dbReference type="GeneID" id="30156335"/>
<dbReference type="RefSeq" id="XP_018993162.1">
    <property type="nucleotide sequence ID" value="XM_019139219.1"/>
</dbReference>
<keyword evidence="3" id="KW-1185">Reference proteome</keyword>
<evidence type="ECO:0000256" key="1">
    <source>
        <dbReference type="SAM" id="MobiDB-lite"/>
    </source>
</evidence>
<proteinExistence type="predicted"/>
<feature type="compositionally biased region" description="Low complexity" evidence="1">
    <location>
        <begin position="9"/>
        <end position="19"/>
    </location>
</feature>
<evidence type="ECO:0000313" key="3">
    <source>
        <dbReference type="Proteomes" id="UP000094065"/>
    </source>
</evidence>
<comment type="caution">
    <text evidence="2">The sequence shown here is derived from an EMBL/GenBank/DDBJ whole genome shotgun (WGS) entry which is preliminary data.</text>
</comment>